<proteinExistence type="predicted"/>
<comment type="caution">
    <text evidence="1">The sequence shown here is derived from an EMBL/GenBank/DDBJ whole genome shotgun (WGS) entry which is preliminary data.</text>
</comment>
<keyword evidence="2" id="KW-1185">Reference proteome</keyword>
<dbReference type="PATRIC" id="fig|1288826.3.peg.380"/>
<name>M7CW45_9GAMM</name>
<reference evidence="1 2" key="1">
    <citation type="journal article" date="2013" name="Genome Announc.">
        <title>Genome Sequence of Hydrothermal Arsenic-Respiring Bacterium Marinobacter santoriniensis NKSG1T.</title>
        <authorList>
            <person name="Handley K.M."/>
            <person name="Upton M."/>
            <person name="Beatson S.A."/>
            <person name="Hery M."/>
            <person name="Lloyd J.R."/>
        </authorList>
    </citation>
    <scope>NUCLEOTIDE SEQUENCE [LARGE SCALE GENOMIC DNA]</scope>
    <source>
        <strain evidence="1 2">NKSG1</strain>
    </source>
</reference>
<protein>
    <submittedName>
        <fullName evidence="1">Uncharacterized protein</fullName>
    </submittedName>
</protein>
<organism evidence="1 2">
    <name type="scientific">Marinobacter santoriniensis NKSG1</name>
    <dbReference type="NCBI Taxonomy" id="1288826"/>
    <lineage>
        <taxon>Bacteria</taxon>
        <taxon>Pseudomonadati</taxon>
        <taxon>Pseudomonadota</taxon>
        <taxon>Gammaproteobacteria</taxon>
        <taxon>Pseudomonadales</taxon>
        <taxon>Marinobacteraceae</taxon>
        <taxon>Marinobacter</taxon>
    </lineage>
</organism>
<dbReference type="Proteomes" id="UP000011960">
    <property type="component" value="Unassembled WGS sequence"/>
</dbReference>
<evidence type="ECO:0000313" key="1">
    <source>
        <dbReference type="EMBL" id="EMP57349.1"/>
    </source>
</evidence>
<gene>
    <name evidence="1" type="ORF">MSNKSG1_01973</name>
</gene>
<evidence type="ECO:0000313" key="2">
    <source>
        <dbReference type="Proteomes" id="UP000011960"/>
    </source>
</evidence>
<dbReference type="AlphaFoldDB" id="M7CW45"/>
<sequence>MYASSSQSPYPGSLLIHFKPILKVFDIPVDLSDRLLGPLRLGTCSSQLGVNSGLLQQSLRFDVLLLID</sequence>
<dbReference type="EMBL" id="APAT01000005">
    <property type="protein sequence ID" value="EMP57349.1"/>
    <property type="molecule type" value="Genomic_DNA"/>
</dbReference>
<accession>M7CW45</accession>